<keyword evidence="9" id="KW-1185">Reference proteome</keyword>
<dbReference type="InterPro" id="IPR012929">
    <property type="entry name" value="Nucleoprot-TPR/MLP1-2_dom"/>
</dbReference>
<evidence type="ECO:0000256" key="5">
    <source>
        <dbReference type="SAM" id="MobiDB-lite"/>
    </source>
</evidence>
<comment type="subcellular location">
    <subcellularLocation>
        <location evidence="1">Nucleus</location>
    </subcellularLocation>
</comment>
<keyword evidence="2 4" id="KW-0175">Coiled coil</keyword>
<dbReference type="PANTHER" id="PTHR18898:SF2">
    <property type="entry name" value="NUCLEOPROTEIN TPR"/>
    <property type="match status" value="1"/>
</dbReference>
<feature type="region of interest" description="Disordered" evidence="5">
    <location>
        <begin position="1486"/>
        <end position="1594"/>
    </location>
</feature>
<dbReference type="GO" id="GO:0017056">
    <property type="term" value="F:structural constituent of nuclear pore"/>
    <property type="evidence" value="ECO:0007669"/>
    <property type="project" value="TreeGrafter"/>
</dbReference>
<feature type="region of interest" description="Disordered" evidence="5">
    <location>
        <begin position="493"/>
        <end position="512"/>
    </location>
</feature>
<dbReference type="InterPro" id="IPR057974">
    <property type="entry name" value="NUA/TPR/MLP1-2-like_dom"/>
</dbReference>
<feature type="coiled-coil region" evidence="4">
    <location>
        <begin position="1068"/>
        <end position="1134"/>
    </location>
</feature>
<protein>
    <recommendedName>
        <fullName evidence="10">Nucleoprotein TPR/MLP1 domain-containing protein</fullName>
    </recommendedName>
</protein>
<dbReference type="Proteomes" id="UP001188597">
    <property type="component" value="Unassembled WGS sequence"/>
</dbReference>
<evidence type="ECO:0000313" key="9">
    <source>
        <dbReference type="Proteomes" id="UP001188597"/>
    </source>
</evidence>
<sequence>VLYEIEEKAGVILDERVEHERLVEAYSAVNQKLQHSLHEEASLERTIQEQKADLRRHERDYSLAQKEIADLQREITVLLKECRDIQLRCGSTGYDLASDNMTAPFVQLNAFDADDLTFKDINGLVEQNVQLRSLVRSLSDQIENKEVELKEKFEKELQKHSDEAASKVDAVLARAEEQGQMIESLHTSVAMYKRLYEEEHKHQASYAFPQNTSSVLLSVAFLSIRPFDYLVVTEGRNGVMLLLEDSQETGRKAQAQASERLKSLEEDLERLRNEIISLRSQRDKLALEASFAQEKLDRFMRDFDHQRDETNGVIARNVEFSQLIIDYQRKLREGSESAQAAEELSRKLTMEVSILKHEKQMLLNSEKRACDEVRSLSERVYRLQATLDTIQSAEEVREEARATESRKQEDYIKKIEREWAEAKSELLRERDNVRNLTLDRESAMKSAMRQVEEMGKELANGLHALAGAEARAALAEARCSDLEKKIKSLETKVYQKDDASGPSPSSANEAVADLHTAKEEIEKLREEAQVTRDHMLQYKGIAQVNEAALKQMEVAYENFKLEADKVKEKLEAELLSLRERVNELEKECSLKTKEAVSAAAAKEEALASAVSTIASLKEESSVKMSEIMVLETQISTMKSDLEKEHQRWQTAQANYERQVILQSETIQELTKTSQALASLQDDASDLRKLADMLKTENEDLKSKLDTEISVLEKSKIEAEQKYNEIDGQNKILHSRLQALHIKLAEKDRDSGTKLTGSIDQDKVDDAGLQNVVSYLRRSKEIGETEISLLKQEKLRLQSQVFRSVTDELESALKAAEMAQASLQAERANSRSFLFTEEEFKSLQLQVREMNLLRESNIQLREENKHNFDECQKLHEVAQKARIRTENLETLLGEREAEVDACKREIEMQKIEREHLGKRVDELLERCKNIDVEDYNRMSAEVQQLQVNARETDAQLDELKKLVSEKEDVISQLEQDLARCRVELKERETRINSLLQVEASLKSDIEKQKLIAQLKKRSENLLKEKEEQSKEIQALSKQLEDSRQGKRVVADAAGEADMREKEMEKDTRIQMLEKIVEKVRDDLRKQKDDHKAKRKIVENSYQSTVQDKLKFEDEFKKHKQALQTLSDEVEKLKHAKSSQTEGLSAVQILSGTPLEDFAAAYLLAVQNFDKVVHSLFSESGTSTLADNSSAVDASLGGEVVPPLASSLAPPVAPAPGVPSARVAEDTRKRIISGKPNVETRRFGRKLIRPHITRPEEPPVTDVDMSEMEGPNNAANISSTQNAETQPSVRKRPHVSSTSELQQESIVPRVSSSDAAAPVLKKSKALNSQQEAVELQAAQDPEIPENIPAAEESGDDVGNSPHGLMEEAKDEAEPTGEQAEARQVDGDKSDIGEECLDGPTGLEMADDWPVFQAEQDIQQPVGESGSDHEEGELVPDTVDCEGGEGPTEAGEFVPEQVAAPASPSGVEEEPIPAALDTGEISSIQILDDKTDEVATTEEVAEGTSDQVATETEQDPEAGLGTGGSVPEDISTPGSPVVPEAKQASPVGSSLTSSTTINLSARARQRAALRQAGRVPPLVNRGRAPRGRGRGRGREQG</sequence>
<dbReference type="Pfam" id="PF07926">
    <property type="entry name" value="TPR_MLP1_2"/>
    <property type="match status" value="1"/>
</dbReference>
<feature type="domain" description="Nucleoprotein TPR/MLP1-2" evidence="6">
    <location>
        <begin position="612"/>
        <end position="739"/>
    </location>
</feature>
<feature type="compositionally biased region" description="Polar residues" evidence="5">
    <location>
        <begin position="1293"/>
        <end position="1312"/>
    </location>
</feature>
<feature type="coiled-coil region" evidence="4">
    <location>
        <begin position="128"/>
        <end position="170"/>
    </location>
</feature>
<keyword evidence="3" id="KW-0539">Nucleus</keyword>
<gene>
    <name evidence="8" type="ORF">RJ639_019727</name>
</gene>
<feature type="coiled-coil region" evidence="4">
    <location>
        <begin position="383"/>
        <end position="432"/>
    </location>
</feature>
<feature type="compositionally biased region" description="Polar residues" evidence="5">
    <location>
        <begin position="1271"/>
        <end position="1286"/>
    </location>
</feature>
<evidence type="ECO:0000256" key="4">
    <source>
        <dbReference type="SAM" id="Coils"/>
    </source>
</evidence>
<evidence type="ECO:0000313" key="8">
    <source>
        <dbReference type="EMBL" id="KAK3004311.1"/>
    </source>
</evidence>
<evidence type="ECO:0000256" key="2">
    <source>
        <dbReference type="ARBA" id="ARBA00023054"/>
    </source>
</evidence>
<dbReference type="GO" id="GO:0006606">
    <property type="term" value="P:protein import into nucleus"/>
    <property type="evidence" value="ECO:0007669"/>
    <property type="project" value="InterPro"/>
</dbReference>
<dbReference type="SUPFAM" id="SSF90257">
    <property type="entry name" value="Myosin rod fragments"/>
    <property type="match status" value="1"/>
</dbReference>
<dbReference type="GO" id="GO:0006406">
    <property type="term" value="P:mRNA export from nucleus"/>
    <property type="evidence" value="ECO:0007669"/>
    <property type="project" value="TreeGrafter"/>
</dbReference>
<feature type="compositionally biased region" description="Basic and acidic residues" evidence="5">
    <location>
        <begin position="1377"/>
        <end position="1389"/>
    </location>
</feature>
<feature type="domain" description="NUA/TPR/MLP1-2-like" evidence="7">
    <location>
        <begin position="47"/>
        <end position="146"/>
    </location>
</feature>
<feature type="coiled-coil region" evidence="4">
    <location>
        <begin position="40"/>
        <end position="88"/>
    </location>
</feature>
<evidence type="ECO:0000259" key="7">
    <source>
        <dbReference type="Pfam" id="PF25785"/>
    </source>
</evidence>
<comment type="caution">
    <text evidence="8">The sequence shown here is derived from an EMBL/GenBank/DDBJ whole genome shotgun (WGS) entry which is preliminary data.</text>
</comment>
<evidence type="ECO:0000259" key="6">
    <source>
        <dbReference type="Pfam" id="PF07926"/>
    </source>
</evidence>
<feature type="non-terminal residue" evidence="8">
    <location>
        <position position="1594"/>
    </location>
</feature>
<feature type="coiled-coil region" evidence="4">
    <location>
        <begin position="254"/>
        <end position="288"/>
    </location>
</feature>
<feature type="region of interest" description="Disordered" evidence="5">
    <location>
        <begin position="1328"/>
        <end position="1468"/>
    </location>
</feature>
<evidence type="ECO:0000256" key="1">
    <source>
        <dbReference type="ARBA" id="ARBA00004123"/>
    </source>
</evidence>
<reference evidence="8" key="1">
    <citation type="submission" date="2022-12" db="EMBL/GenBank/DDBJ databases">
        <title>Draft genome assemblies for two species of Escallonia (Escalloniales).</title>
        <authorList>
            <person name="Chanderbali A."/>
            <person name="Dervinis C."/>
            <person name="Anghel I."/>
            <person name="Soltis D."/>
            <person name="Soltis P."/>
            <person name="Zapata F."/>
        </authorList>
    </citation>
    <scope>NUCLEOTIDE SEQUENCE</scope>
    <source>
        <strain evidence="8">UCBG64.0493</strain>
        <tissue evidence="8">Leaf</tissue>
    </source>
</reference>
<dbReference type="EMBL" id="JAVXUP010002276">
    <property type="protein sequence ID" value="KAK3004311.1"/>
    <property type="molecule type" value="Genomic_DNA"/>
</dbReference>
<feature type="compositionally biased region" description="Acidic residues" evidence="5">
    <location>
        <begin position="1427"/>
        <end position="1440"/>
    </location>
</feature>
<name>A0AA88V965_9ASTE</name>
<feature type="coiled-coil region" evidence="4">
    <location>
        <begin position="905"/>
        <end position="1044"/>
    </location>
</feature>
<feature type="region of interest" description="Disordered" evidence="5">
    <location>
        <begin position="1244"/>
        <end position="1312"/>
    </location>
</feature>
<dbReference type="Pfam" id="PF25785">
    <property type="entry name" value="TPR"/>
    <property type="match status" value="1"/>
</dbReference>
<proteinExistence type="predicted"/>
<dbReference type="PANTHER" id="PTHR18898">
    <property type="entry name" value="NUCLEOPROTEIN TPR-RELATED"/>
    <property type="match status" value="1"/>
</dbReference>
<accession>A0AA88V965</accession>
<dbReference type="GO" id="GO:0005643">
    <property type="term" value="C:nuclear pore"/>
    <property type="evidence" value="ECO:0007669"/>
    <property type="project" value="TreeGrafter"/>
</dbReference>
<organism evidence="8 9">
    <name type="scientific">Escallonia herrerae</name>
    <dbReference type="NCBI Taxonomy" id="1293975"/>
    <lineage>
        <taxon>Eukaryota</taxon>
        <taxon>Viridiplantae</taxon>
        <taxon>Streptophyta</taxon>
        <taxon>Embryophyta</taxon>
        <taxon>Tracheophyta</taxon>
        <taxon>Spermatophyta</taxon>
        <taxon>Magnoliopsida</taxon>
        <taxon>eudicotyledons</taxon>
        <taxon>Gunneridae</taxon>
        <taxon>Pentapetalae</taxon>
        <taxon>asterids</taxon>
        <taxon>campanulids</taxon>
        <taxon>Escalloniales</taxon>
        <taxon>Escalloniaceae</taxon>
        <taxon>Escallonia</taxon>
    </lineage>
</organism>
<evidence type="ECO:0000256" key="3">
    <source>
        <dbReference type="ARBA" id="ARBA00023242"/>
    </source>
</evidence>
<evidence type="ECO:0008006" key="10">
    <source>
        <dbReference type="Google" id="ProtNLM"/>
    </source>
</evidence>